<keyword evidence="2" id="KW-1185">Reference proteome</keyword>
<dbReference type="EMBL" id="BGZK01000077">
    <property type="protein sequence ID" value="GBP16152.1"/>
    <property type="molecule type" value="Genomic_DNA"/>
</dbReference>
<name>A0A4C1TQ93_EUMVA</name>
<reference evidence="1 2" key="1">
    <citation type="journal article" date="2019" name="Commun. Biol.">
        <title>The bagworm genome reveals a unique fibroin gene that provides high tensile strength.</title>
        <authorList>
            <person name="Kono N."/>
            <person name="Nakamura H."/>
            <person name="Ohtoshi R."/>
            <person name="Tomita M."/>
            <person name="Numata K."/>
            <person name="Arakawa K."/>
        </authorList>
    </citation>
    <scope>NUCLEOTIDE SEQUENCE [LARGE SCALE GENOMIC DNA]</scope>
</reference>
<proteinExistence type="predicted"/>
<accession>A0A4C1TQ93</accession>
<dbReference type="AlphaFoldDB" id="A0A4C1TQ93"/>
<gene>
    <name evidence="1" type="ORF">EVAR_9870_1</name>
</gene>
<evidence type="ECO:0000313" key="2">
    <source>
        <dbReference type="Proteomes" id="UP000299102"/>
    </source>
</evidence>
<dbReference type="Proteomes" id="UP000299102">
    <property type="component" value="Unassembled WGS sequence"/>
</dbReference>
<comment type="caution">
    <text evidence="1">The sequence shown here is derived from an EMBL/GenBank/DDBJ whole genome shotgun (WGS) entry which is preliminary data.</text>
</comment>
<sequence length="86" mass="9814">MPRTHCNSILHRDLELPTIGKFMKNASKRFFDIAESHPNALLHSAVSYEPPQPYHFIRRPWNVLTDAPDALTAAVESLMEVKNTND</sequence>
<evidence type="ECO:0000313" key="1">
    <source>
        <dbReference type="EMBL" id="GBP16152.1"/>
    </source>
</evidence>
<organism evidence="1 2">
    <name type="scientific">Eumeta variegata</name>
    <name type="common">Bagworm moth</name>
    <name type="synonym">Eumeta japonica</name>
    <dbReference type="NCBI Taxonomy" id="151549"/>
    <lineage>
        <taxon>Eukaryota</taxon>
        <taxon>Metazoa</taxon>
        <taxon>Ecdysozoa</taxon>
        <taxon>Arthropoda</taxon>
        <taxon>Hexapoda</taxon>
        <taxon>Insecta</taxon>
        <taxon>Pterygota</taxon>
        <taxon>Neoptera</taxon>
        <taxon>Endopterygota</taxon>
        <taxon>Lepidoptera</taxon>
        <taxon>Glossata</taxon>
        <taxon>Ditrysia</taxon>
        <taxon>Tineoidea</taxon>
        <taxon>Psychidae</taxon>
        <taxon>Oiketicinae</taxon>
        <taxon>Eumeta</taxon>
    </lineage>
</organism>
<dbReference type="OrthoDB" id="10050074at2759"/>
<protein>
    <submittedName>
        <fullName evidence="1">Uncharacterized protein</fullName>
    </submittedName>
</protein>